<dbReference type="InterPro" id="IPR043137">
    <property type="entry name" value="GGT_ssub_C"/>
</dbReference>
<dbReference type="SUPFAM" id="SSF56235">
    <property type="entry name" value="N-terminal nucleophile aminohydrolases (Ntn hydrolases)"/>
    <property type="match status" value="1"/>
</dbReference>
<evidence type="ECO:0000313" key="1">
    <source>
        <dbReference type="EMBL" id="SIR82771.1"/>
    </source>
</evidence>
<dbReference type="Proteomes" id="UP000185687">
    <property type="component" value="Unassembled WGS sequence"/>
</dbReference>
<gene>
    <name evidence="1" type="ORF">SAMN05421809_2440</name>
</gene>
<dbReference type="AlphaFoldDB" id="A0A1N7E3Z5"/>
<dbReference type="InterPro" id="IPR052896">
    <property type="entry name" value="GGT-like_enzyme"/>
</dbReference>
<reference evidence="1 2" key="1">
    <citation type="submission" date="2017-01" db="EMBL/GenBank/DDBJ databases">
        <authorList>
            <person name="Mah S.A."/>
            <person name="Swanson W.J."/>
            <person name="Moy G.W."/>
            <person name="Vacquier V.D."/>
        </authorList>
    </citation>
    <scope>NUCLEOTIDE SEQUENCE [LARGE SCALE GENOMIC DNA]</scope>
    <source>
        <strain evidence="1 2">CGMCC 1.8909</strain>
    </source>
</reference>
<accession>A0A1N7E3Z5</accession>
<dbReference type="PANTHER" id="PTHR43881:SF1">
    <property type="entry name" value="GAMMA-GLUTAMYLTRANSPEPTIDASE (AFU_ORTHOLOGUE AFUA_4G13580)"/>
    <property type="match status" value="1"/>
</dbReference>
<dbReference type="GO" id="GO:0006751">
    <property type="term" value="P:glutathione catabolic process"/>
    <property type="evidence" value="ECO:0007669"/>
    <property type="project" value="InterPro"/>
</dbReference>
<keyword evidence="1" id="KW-0378">Hydrolase</keyword>
<protein>
    <submittedName>
        <fullName evidence="1">Gamma-glutamyltranspeptidase / glutathione hydrolase</fullName>
    </submittedName>
</protein>
<dbReference type="GeneID" id="30955632"/>
<proteinExistence type="predicted"/>
<dbReference type="PANTHER" id="PTHR43881">
    <property type="entry name" value="GAMMA-GLUTAMYLTRANSPEPTIDASE (AFU_ORTHOLOGUE AFUA_4G13580)"/>
    <property type="match status" value="1"/>
</dbReference>
<dbReference type="NCBIfam" id="TIGR00066">
    <property type="entry name" value="g_glut_trans"/>
    <property type="match status" value="1"/>
</dbReference>
<dbReference type="InterPro" id="IPR029055">
    <property type="entry name" value="Ntn_hydrolases_N"/>
</dbReference>
<dbReference type="STRING" id="588898.BB347_06775"/>
<keyword evidence="2" id="KW-1185">Reference proteome</keyword>
<evidence type="ECO:0000313" key="2">
    <source>
        <dbReference type="Proteomes" id="UP000185687"/>
    </source>
</evidence>
<dbReference type="Gene3D" id="1.10.246.230">
    <property type="match status" value="1"/>
</dbReference>
<dbReference type="Pfam" id="PF01019">
    <property type="entry name" value="G_glu_transpept"/>
    <property type="match status" value="1"/>
</dbReference>
<organism evidence="1 2">
    <name type="scientific">Natronorubrum daqingense</name>
    <dbReference type="NCBI Taxonomy" id="588898"/>
    <lineage>
        <taxon>Archaea</taxon>
        <taxon>Methanobacteriati</taxon>
        <taxon>Methanobacteriota</taxon>
        <taxon>Stenosarchaea group</taxon>
        <taxon>Halobacteria</taxon>
        <taxon>Halobacteriales</taxon>
        <taxon>Natrialbaceae</taxon>
        <taxon>Natronorubrum</taxon>
    </lineage>
</organism>
<dbReference type="Gene3D" id="3.60.20.40">
    <property type="match status" value="1"/>
</dbReference>
<dbReference type="OrthoDB" id="183046at2157"/>
<dbReference type="InterPro" id="IPR000101">
    <property type="entry name" value="GGT_peptidase"/>
</dbReference>
<sequence length="586" mass="63443">MTNRRTFLERFGSETAVTGVIGANAPGGSGIGAAERNEYSPSSTGEFEYPWQFIGRRSAVMARNGMVATSHPLAAETGVRVLQNGGNAADAAVAVAAELAFVEPHMTTLGGDVVALTHFDGEYKALNGTGYAPAAADVETYREKIDETDGDASPSIPSEGPLSVTVPGVVDGLYRLSDRYGDLPFADVLQPAIQHARDGVPITEYIATQWEAAAPRVASFESFRETYLENGETLPPESVFTNRALAESLERIANEGIETMYGGQLGQQIVNRVQEHDGLLELEDLEGFESNWNDPISTEYQGYEVLEHPPNTIGVVALEALNIVEHLELPDEPTDPDRLHKLIEAIKIAFTDAEEYLGDPLDADVPLESKLDEAYARERATEIGESVGEYEPEAGDTPNSNTVYLTVVDRNGNAVSMLTSGYKPFGSGLVVGGFTLQNHATEFSLDSADPNAIEPRKRPFHTLIPGMLAENGEFRASFGVMGGSMMPQGHLQLLANTFESGLNPQAAIDVPRFRFEDGHEVALETTRLPEETVDSLRERGHEIVLESEYFEPDANHFGGAQFIYRDSDGTLIGGSDPRRDGQAIGF</sequence>
<dbReference type="RefSeq" id="WP_170872012.1">
    <property type="nucleotide sequence ID" value="NZ_CP019327.1"/>
</dbReference>
<name>A0A1N7E3Z5_9EURY</name>
<dbReference type="EMBL" id="FTNP01000003">
    <property type="protein sequence ID" value="SIR82771.1"/>
    <property type="molecule type" value="Genomic_DNA"/>
</dbReference>
<dbReference type="GO" id="GO:0036374">
    <property type="term" value="F:glutathione hydrolase activity"/>
    <property type="evidence" value="ECO:0007669"/>
    <property type="project" value="InterPro"/>
</dbReference>
<dbReference type="PRINTS" id="PR01210">
    <property type="entry name" value="GGTRANSPTASE"/>
</dbReference>